<dbReference type="PROSITE" id="PS51194">
    <property type="entry name" value="HELICASE_CTER"/>
    <property type="match status" value="1"/>
</dbReference>
<dbReference type="CDD" id="cd18793">
    <property type="entry name" value="SF2_C_SNF"/>
    <property type="match status" value="1"/>
</dbReference>
<dbReference type="InterPro" id="IPR049730">
    <property type="entry name" value="SNF2/RAD54-like_C"/>
</dbReference>
<sequence length="541" mass="60660">MAVVLPNLKKIVVPMPHDPEHVKLLNQLFIFPTLHLPDGDVIALPHHNDVLKMLANMGIDTEGCDPFSTYYDPPTSKHGHTPWWWQMETAAFLASNPYAFVTSTPRTGKTLSTLLAIDYLQRYMGVQAALIVAPLTVAAGGEWEKTCEEWFPQKRVQLIHNDRMGEVDKPADIYLINPDGLSRAERGKVSDKLRQKVEAGRIGICVFDELTEYGGSNGKPTQRWLAAHKVASKCPYRWGLTGTPGAPDKIYLQVKLINPTQVPDQYIRWKYMTMQKITQFKWIPKHGHEALVKAAMSPCIRFDKEQLMKIPVPQVLREDVPLSPQQRAMSKELVEQLQYMIDTNTVEATTASTLAQKLLQVSGGAVRAKKEGEASIVRVDATPKLTRLAELLRATPRKKVVFSSFTAVNDMLVEFIRSEGFSCEKIDGSVTGLARSKILRDFLDEREPHVLVCHPRTTAFGVELASADYIICYGVPLTGAFMYQQMFERLSSARQTAKETFVVHLSAGAQDKLAFSALERGVNIERNIVNLFTKNISGFEH</sequence>
<dbReference type="InterPro" id="IPR014001">
    <property type="entry name" value="Helicase_ATP-bd"/>
</dbReference>
<evidence type="ECO:0000259" key="3">
    <source>
        <dbReference type="PROSITE" id="PS51194"/>
    </source>
</evidence>
<name>A0A8S5PLR5_9CAUD</name>
<dbReference type="SUPFAM" id="SSF52540">
    <property type="entry name" value="P-loop containing nucleoside triphosphate hydrolases"/>
    <property type="match status" value="2"/>
</dbReference>
<protein>
    <submittedName>
        <fullName evidence="4">Chromatin remodeling complex ATPase</fullName>
    </submittedName>
</protein>
<reference evidence="4" key="1">
    <citation type="journal article" date="2021" name="Proc. Natl. Acad. Sci. U.S.A.">
        <title>A Catalog of Tens of Thousands of Viruses from Human Metagenomes Reveals Hidden Associations with Chronic Diseases.</title>
        <authorList>
            <person name="Tisza M.J."/>
            <person name="Buck C.B."/>
        </authorList>
    </citation>
    <scope>NUCLEOTIDE SEQUENCE</scope>
    <source>
        <strain evidence="4">CtnCN2</strain>
    </source>
</reference>
<proteinExistence type="predicted"/>
<dbReference type="Pfam" id="PF00271">
    <property type="entry name" value="Helicase_C"/>
    <property type="match status" value="1"/>
</dbReference>
<accession>A0A8S5PLR5</accession>
<dbReference type="InterPro" id="IPR001650">
    <property type="entry name" value="Helicase_C-like"/>
</dbReference>
<dbReference type="InterPro" id="IPR027417">
    <property type="entry name" value="P-loop_NTPase"/>
</dbReference>
<evidence type="ECO:0000259" key="2">
    <source>
        <dbReference type="PROSITE" id="PS51192"/>
    </source>
</evidence>
<keyword evidence="1" id="KW-0378">Hydrolase</keyword>
<organism evidence="4">
    <name type="scientific">Podoviridae sp. ctnCN2</name>
    <dbReference type="NCBI Taxonomy" id="2825274"/>
    <lineage>
        <taxon>Viruses</taxon>
        <taxon>Duplodnaviria</taxon>
        <taxon>Heunggongvirae</taxon>
        <taxon>Uroviricota</taxon>
        <taxon>Caudoviricetes</taxon>
    </lineage>
</organism>
<dbReference type="Gene3D" id="3.40.50.300">
    <property type="entry name" value="P-loop containing nucleotide triphosphate hydrolases"/>
    <property type="match status" value="2"/>
</dbReference>
<dbReference type="GO" id="GO:0016787">
    <property type="term" value="F:hydrolase activity"/>
    <property type="evidence" value="ECO:0007669"/>
    <property type="project" value="UniProtKB-KW"/>
</dbReference>
<dbReference type="PANTHER" id="PTHR45629:SF7">
    <property type="entry name" value="DNA EXCISION REPAIR PROTEIN ERCC-6-RELATED"/>
    <property type="match status" value="1"/>
</dbReference>
<evidence type="ECO:0000256" key="1">
    <source>
        <dbReference type="ARBA" id="ARBA00022801"/>
    </source>
</evidence>
<dbReference type="PANTHER" id="PTHR45629">
    <property type="entry name" value="SNF2/RAD54 FAMILY MEMBER"/>
    <property type="match status" value="1"/>
</dbReference>
<evidence type="ECO:0000313" key="4">
    <source>
        <dbReference type="EMBL" id="DAE07525.1"/>
    </source>
</evidence>
<feature type="domain" description="Helicase C-terminal" evidence="3">
    <location>
        <begin position="384"/>
        <end position="537"/>
    </location>
</feature>
<dbReference type="InterPro" id="IPR050496">
    <property type="entry name" value="SNF2_RAD54_helicase_repair"/>
</dbReference>
<dbReference type="EMBL" id="BK015452">
    <property type="protein sequence ID" value="DAE07525.1"/>
    <property type="molecule type" value="Genomic_DNA"/>
</dbReference>
<dbReference type="SMART" id="SM00487">
    <property type="entry name" value="DEXDc"/>
    <property type="match status" value="1"/>
</dbReference>
<dbReference type="PROSITE" id="PS51192">
    <property type="entry name" value="HELICASE_ATP_BIND_1"/>
    <property type="match status" value="1"/>
</dbReference>
<feature type="domain" description="Helicase ATP-binding" evidence="2">
    <location>
        <begin position="90"/>
        <end position="262"/>
    </location>
</feature>